<evidence type="ECO:0000256" key="1">
    <source>
        <dbReference type="ARBA" id="ARBA00004651"/>
    </source>
</evidence>
<dbReference type="AlphaFoldDB" id="A0A9X1PCN8"/>
<dbReference type="Gene3D" id="3.40.50.1110">
    <property type="entry name" value="SGNH hydrolase"/>
    <property type="match status" value="1"/>
</dbReference>
<dbReference type="Proteomes" id="UP001139700">
    <property type="component" value="Unassembled WGS sequence"/>
</dbReference>
<evidence type="ECO:0000256" key="7">
    <source>
        <dbReference type="ARBA" id="ARBA00023315"/>
    </source>
</evidence>
<dbReference type="SUPFAM" id="SSF52266">
    <property type="entry name" value="SGNH hydrolase"/>
    <property type="match status" value="1"/>
</dbReference>
<keyword evidence="6 8" id="KW-0472">Membrane</keyword>
<evidence type="ECO:0000256" key="2">
    <source>
        <dbReference type="ARBA" id="ARBA00022475"/>
    </source>
</evidence>
<keyword evidence="12" id="KW-1185">Reference proteome</keyword>
<sequence>MLNQRIVEKSSKDFRHDINALRALAVLGVVLYHYKVPLLNGGFAGVDIFFVISGYLMTKTIVNTIESGSFSLKSFYSRRINRILPALLFLVTAVLAISFFIYLPIGFRDLAKNALGSILFFSNLLYYKKDYFDASTETNVFLHTWSLSVEWQFYMLLPLLLLLISKFIDVSKKQFRLFFITITFLCFLVSMIAKNYWPSASFYLFPTRSWEMLVGGIAFLTEDFFKKNTPKETTYVAYLLLIFSLFWLSPTMEWPGFWTIIPVLGTFVIIVTNDKSIGIIKTQWIQFFGNISYSLYLWHWPLLVVASYLGFHDGIQTSTILIALSVAMAFFSTTYVESNKMLPTRSILIATFSISVLTACLTFFDTNDFLFRRDSIQISRYALDHSRELDIQFGTPDCFISSGTNNYNKSECLKIERDKKNYLLLGDSHSAHLSQSLRSNFDALNINMNQASSSGCMPLLNTVGQERCTDLIDYIYSKYLPTYASEIDGVIISANWIDGNIETLIPDIQKTIDYLVKLRIPIILIGQNETYLLPYATIAAREVNGNKNLSNKFINRKSREINSLLKSQFPKYYVDIYNTIMIKQISSLKVPYMFDENHFTKYGADLVSLRILTNANFKNFVNIKRKDLKTNRTFGSS</sequence>
<keyword evidence="7 11" id="KW-0012">Acyltransferase</keyword>
<gene>
    <name evidence="11" type="ORF">LXM24_20705</name>
</gene>
<name>A0A9X1PCN8_9BACT</name>
<evidence type="ECO:0000259" key="9">
    <source>
        <dbReference type="Pfam" id="PF01757"/>
    </source>
</evidence>
<evidence type="ECO:0000256" key="6">
    <source>
        <dbReference type="ARBA" id="ARBA00023136"/>
    </source>
</evidence>
<dbReference type="GO" id="GO:0016747">
    <property type="term" value="F:acyltransferase activity, transferring groups other than amino-acyl groups"/>
    <property type="evidence" value="ECO:0007669"/>
    <property type="project" value="InterPro"/>
</dbReference>
<keyword evidence="4 8" id="KW-0812">Transmembrane</keyword>
<reference evidence="11" key="1">
    <citation type="submission" date="2021-12" db="EMBL/GenBank/DDBJ databases">
        <title>Novel species in genus Dyadobacter.</title>
        <authorList>
            <person name="Ma C."/>
        </authorList>
    </citation>
    <scope>NUCLEOTIDE SEQUENCE</scope>
    <source>
        <strain evidence="11">CY399</strain>
    </source>
</reference>
<evidence type="ECO:0000313" key="12">
    <source>
        <dbReference type="Proteomes" id="UP001139700"/>
    </source>
</evidence>
<dbReference type="Pfam" id="PF19040">
    <property type="entry name" value="SGNH"/>
    <property type="match status" value="1"/>
</dbReference>
<keyword evidence="2" id="KW-1003">Cell membrane</keyword>
<feature type="transmembrane region" description="Helical" evidence="8">
    <location>
        <begin position="255"/>
        <end position="272"/>
    </location>
</feature>
<feature type="transmembrane region" description="Helical" evidence="8">
    <location>
        <begin position="151"/>
        <end position="168"/>
    </location>
</feature>
<dbReference type="InterPro" id="IPR043968">
    <property type="entry name" value="SGNH"/>
</dbReference>
<feature type="transmembrane region" description="Helical" evidence="8">
    <location>
        <begin position="20"/>
        <end position="36"/>
    </location>
</feature>
<evidence type="ECO:0000256" key="3">
    <source>
        <dbReference type="ARBA" id="ARBA00022679"/>
    </source>
</evidence>
<keyword evidence="3" id="KW-0808">Transferase</keyword>
<keyword evidence="5 8" id="KW-1133">Transmembrane helix</keyword>
<evidence type="ECO:0000256" key="4">
    <source>
        <dbReference type="ARBA" id="ARBA00022692"/>
    </source>
</evidence>
<feature type="transmembrane region" description="Helical" evidence="8">
    <location>
        <begin position="317"/>
        <end position="335"/>
    </location>
</feature>
<evidence type="ECO:0000313" key="11">
    <source>
        <dbReference type="EMBL" id="MCF0042536.1"/>
    </source>
</evidence>
<evidence type="ECO:0000256" key="5">
    <source>
        <dbReference type="ARBA" id="ARBA00022989"/>
    </source>
</evidence>
<feature type="transmembrane region" description="Helical" evidence="8">
    <location>
        <begin position="293"/>
        <end position="311"/>
    </location>
</feature>
<evidence type="ECO:0000256" key="8">
    <source>
        <dbReference type="SAM" id="Phobius"/>
    </source>
</evidence>
<feature type="transmembrane region" description="Helical" evidence="8">
    <location>
        <begin position="42"/>
        <end position="62"/>
    </location>
</feature>
<dbReference type="PANTHER" id="PTHR23028">
    <property type="entry name" value="ACETYLTRANSFERASE"/>
    <property type="match status" value="1"/>
</dbReference>
<feature type="transmembrane region" description="Helical" evidence="8">
    <location>
        <begin position="175"/>
        <end position="197"/>
    </location>
</feature>
<dbReference type="PANTHER" id="PTHR23028:SF53">
    <property type="entry name" value="ACYL_TRANSF_3 DOMAIN-CONTAINING PROTEIN"/>
    <property type="match status" value="1"/>
</dbReference>
<dbReference type="EMBL" id="JAJTTA010000004">
    <property type="protein sequence ID" value="MCF0042536.1"/>
    <property type="molecule type" value="Genomic_DNA"/>
</dbReference>
<comment type="caution">
    <text evidence="11">The sequence shown here is derived from an EMBL/GenBank/DDBJ whole genome shotgun (WGS) entry which is preliminary data.</text>
</comment>
<dbReference type="GO" id="GO:0009103">
    <property type="term" value="P:lipopolysaccharide biosynthetic process"/>
    <property type="evidence" value="ECO:0007669"/>
    <property type="project" value="TreeGrafter"/>
</dbReference>
<accession>A0A9X1PCN8</accession>
<organism evidence="11 12">
    <name type="scientific">Dyadobacter fanqingshengii</name>
    <dbReference type="NCBI Taxonomy" id="2906443"/>
    <lineage>
        <taxon>Bacteria</taxon>
        <taxon>Pseudomonadati</taxon>
        <taxon>Bacteroidota</taxon>
        <taxon>Cytophagia</taxon>
        <taxon>Cytophagales</taxon>
        <taxon>Spirosomataceae</taxon>
        <taxon>Dyadobacter</taxon>
    </lineage>
</organism>
<dbReference type="InterPro" id="IPR050879">
    <property type="entry name" value="Acyltransferase_3"/>
</dbReference>
<dbReference type="InterPro" id="IPR002656">
    <property type="entry name" value="Acyl_transf_3_dom"/>
</dbReference>
<evidence type="ECO:0000259" key="10">
    <source>
        <dbReference type="Pfam" id="PF19040"/>
    </source>
</evidence>
<dbReference type="GO" id="GO:0005886">
    <property type="term" value="C:plasma membrane"/>
    <property type="evidence" value="ECO:0007669"/>
    <property type="project" value="UniProtKB-SubCell"/>
</dbReference>
<feature type="transmembrane region" description="Helical" evidence="8">
    <location>
        <begin position="83"/>
        <end position="105"/>
    </location>
</feature>
<feature type="domain" description="SGNH" evidence="10">
    <location>
        <begin position="408"/>
        <end position="608"/>
    </location>
</feature>
<comment type="subcellular location">
    <subcellularLocation>
        <location evidence="1">Cell membrane</location>
        <topology evidence="1">Multi-pass membrane protein</topology>
    </subcellularLocation>
</comment>
<dbReference type="GO" id="GO:0016788">
    <property type="term" value="F:hydrolase activity, acting on ester bonds"/>
    <property type="evidence" value="ECO:0007669"/>
    <property type="project" value="UniProtKB-ARBA"/>
</dbReference>
<dbReference type="RefSeq" id="WP_234615387.1">
    <property type="nucleotide sequence ID" value="NZ_CP098806.1"/>
</dbReference>
<dbReference type="Pfam" id="PF01757">
    <property type="entry name" value="Acyl_transf_3"/>
    <property type="match status" value="1"/>
</dbReference>
<proteinExistence type="predicted"/>
<protein>
    <submittedName>
        <fullName evidence="11">Acyltransferase</fullName>
    </submittedName>
</protein>
<feature type="transmembrane region" description="Helical" evidence="8">
    <location>
        <begin position="347"/>
        <end position="364"/>
    </location>
</feature>
<feature type="domain" description="Acyltransferase 3" evidence="9">
    <location>
        <begin position="16"/>
        <end position="331"/>
    </location>
</feature>
<dbReference type="InterPro" id="IPR036514">
    <property type="entry name" value="SGNH_hydro_sf"/>
</dbReference>